<reference evidence="3" key="1">
    <citation type="submission" date="2017-01" db="EMBL/GenBank/DDBJ databases">
        <title>Comparative genomics of anhydrobiosis in the tardigrade Hypsibius dujardini.</title>
        <authorList>
            <person name="Yoshida Y."/>
            <person name="Koutsovoulos G."/>
            <person name="Laetsch D."/>
            <person name="Stevens L."/>
            <person name="Kumar S."/>
            <person name="Horikawa D."/>
            <person name="Ishino K."/>
            <person name="Komine S."/>
            <person name="Tomita M."/>
            <person name="Blaxter M."/>
            <person name="Arakawa K."/>
        </authorList>
    </citation>
    <scope>NUCLEOTIDE SEQUENCE [LARGE SCALE GENOMIC DNA]</scope>
    <source>
        <strain evidence="3">Z151</strain>
    </source>
</reference>
<feature type="chain" id="PRO_5013207034" evidence="1">
    <location>
        <begin position="21"/>
        <end position="224"/>
    </location>
</feature>
<dbReference type="InterPro" id="IPR005515">
    <property type="entry name" value="VOMI"/>
</dbReference>
<comment type="caution">
    <text evidence="2">The sequence shown here is derived from an EMBL/GenBank/DDBJ whole genome shotgun (WGS) entry which is preliminary data.</text>
</comment>
<accession>A0A1W0WSS1</accession>
<dbReference type="OrthoDB" id="6108093at2759"/>
<dbReference type="Pfam" id="PF03762">
    <property type="entry name" value="VOMI"/>
    <property type="match status" value="1"/>
</dbReference>
<protein>
    <submittedName>
        <fullName evidence="2">Vitelline membrane outer layer protein 1-like protein</fullName>
    </submittedName>
</protein>
<proteinExistence type="predicted"/>
<dbReference type="PANTHER" id="PTHR18841:SF0">
    <property type="entry name" value="VITELLINE MEMBRANE OUTER LAYER 1 HOMOLOG A-RELATED"/>
    <property type="match status" value="1"/>
</dbReference>
<feature type="signal peptide" evidence="1">
    <location>
        <begin position="1"/>
        <end position="20"/>
    </location>
</feature>
<dbReference type="Proteomes" id="UP000192578">
    <property type="component" value="Unassembled WGS sequence"/>
</dbReference>
<dbReference type="SUPFAM" id="SSF51092">
    <property type="entry name" value="Vitelline membrane outer protein-I (VMO-I)"/>
    <property type="match status" value="1"/>
</dbReference>
<sequence>MASCFAVCCFLVACACLVNAKSPRKMSSFEEPPQSSARRNYVAALLSPQVTYWGDWSAPAFCADGHFVYGMRLRVEESLGSKRDDTSLNAIEFLCAPIGTPHTVPSSTLKPHNGYWGNWRAEARCQQGKYAVGYRLRAEGQQSAHGDNVAATNLRLLCTDSSTSWGSVTPVQTNGSGMDWGNWSGEQRCPLGSALCGLRVQVEAPVGGEDDTALNNVVAYCCRI</sequence>
<dbReference type="EMBL" id="MTYJ01000051">
    <property type="protein sequence ID" value="OQV18246.1"/>
    <property type="molecule type" value="Genomic_DNA"/>
</dbReference>
<evidence type="ECO:0000256" key="1">
    <source>
        <dbReference type="SAM" id="SignalP"/>
    </source>
</evidence>
<evidence type="ECO:0000313" key="3">
    <source>
        <dbReference type="Proteomes" id="UP000192578"/>
    </source>
</evidence>
<dbReference type="GO" id="GO:0005615">
    <property type="term" value="C:extracellular space"/>
    <property type="evidence" value="ECO:0007669"/>
    <property type="project" value="TreeGrafter"/>
</dbReference>
<keyword evidence="3" id="KW-1185">Reference proteome</keyword>
<dbReference type="Gene3D" id="2.100.10.20">
    <property type="entry name" value="Vitelline membrane outer layer protein I (VOMI)"/>
    <property type="match status" value="1"/>
</dbReference>
<gene>
    <name evidence="2" type="ORF">BV898_07642</name>
</gene>
<keyword evidence="1" id="KW-0732">Signal</keyword>
<dbReference type="InterPro" id="IPR036706">
    <property type="entry name" value="VOMI_sf"/>
</dbReference>
<dbReference type="PANTHER" id="PTHR18841">
    <property type="entry name" value="VITELLINE MEMBRANE OUTER LAYER PROTEIN I-RELATED"/>
    <property type="match status" value="1"/>
</dbReference>
<organism evidence="2 3">
    <name type="scientific">Hypsibius exemplaris</name>
    <name type="common">Freshwater tardigrade</name>
    <dbReference type="NCBI Taxonomy" id="2072580"/>
    <lineage>
        <taxon>Eukaryota</taxon>
        <taxon>Metazoa</taxon>
        <taxon>Ecdysozoa</taxon>
        <taxon>Tardigrada</taxon>
        <taxon>Eutardigrada</taxon>
        <taxon>Parachela</taxon>
        <taxon>Hypsibioidea</taxon>
        <taxon>Hypsibiidae</taxon>
        <taxon>Hypsibius</taxon>
    </lineage>
</organism>
<evidence type="ECO:0000313" key="2">
    <source>
        <dbReference type="EMBL" id="OQV18246.1"/>
    </source>
</evidence>
<dbReference type="AlphaFoldDB" id="A0A1W0WSS1"/>
<name>A0A1W0WSS1_HYPEX</name>